<gene>
    <name evidence="1" type="ORF">GCM10025772_29260</name>
</gene>
<organism evidence="1 2">
    <name type="scientific">Ferrimonas gelatinilytica</name>
    <dbReference type="NCBI Taxonomy" id="1255257"/>
    <lineage>
        <taxon>Bacteria</taxon>
        <taxon>Pseudomonadati</taxon>
        <taxon>Pseudomonadota</taxon>
        <taxon>Gammaproteobacteria</taxon>
        <taxon>Alteromonadales</taxon>
        <taxon>Ferrimonadaceae</taxon>
        <taxon>Ferrimonas</taxon>
    </lineage>
</organism>
<sequence length="515" mass="57195">MSQGDQLVDSQGYDHHLETDDYILRVNGEVYRTDIALSDTFSLRVPENATLSIEHERHADDMSQKTVASFSLQGEEQLDSGYENVTILMENEDYAFVTMEKSEHVYSTTVNGVELFAGDSGEYDYGYVTARGSVMLNETAFGLLYTNFQDKAGIHYKFKLNSAEGGLEIPDIEWGEEEIDFGGAVPVNPNRIQGSVVDLTIEKDGSITGMTDGKAANVSISMVDSAGDKLEPVALNQYELSFDVDFEDTDVSTFVNFYLRNADGIECRGDLHITGNYAGQVEVYNCEAEQNEWVMYDSFDSFLEQYGDWLVRTDFNNGNIFKPDYANFIYRMGDSSYSGRHTFTIKAFNATVKPAEGVDPAVRTDWIVGATDVTVDAETGAVTAMTNGAAPIVYQGDVEAKSISEYEMNFDIAFDAAPHHINIYLLDEDGEKVRADLFLSGNNAGKVSIFDKSQGKNVTLEKDAFMAQFGHYTVRTNYIEWAGIRPLNGNFFWRGGDSNYTGTGDKFTINAFTAK</sequence>
<reference evidence="2" key="1">
    <citation type="journal article" date="2019" name="Int. J. Syst. Evol. Microbiol.">
        <title>The Global Catalogue of Microorganisms (GCM) 10K type strain sequencing project: providing services to taxonomists for standard genome sequencing and annotation.</title>
        <authorList>
            <consortium name="The Broad Institute Genomics Platform"/>
            <consortium name="The Broad Institute Genome Sequencing Center for Infectious Disease"/>
            <person name="Wu L."/>
            <person name="Ma J."/>
        </authorList>
    </citation>
    <scope>NUCLEOTIDE SEQUENCE [LARGE SCALE GENOMIC DNA]</scope>
    <source>
        <strain evidence="2">JCM 18720</strain>
    </source>
</reference>
<accession>A0ABP9SHF6</accession>
<dbReference type="Proteomes" id="UP001501600">
    <property type="component" value="Unassembled WGS sequence"/>
</dbReference>
<proteinExistence type="predicted"/>
<evidence type="ECO:0000313" key="1">
    <source>
        <dbReference type="EMBL" id="GAA5194985.1"/>
    </source>
</evidence>
<dbReference type="RefSeq" id="WP_345317918.1">
    <property type="nucleotide sequence ID" value="NZ_BAABLF010000030.1"/>
</dbReference>
<evidence type="ECO:0008006" key="3">
    <source>
        <dbReference type="Google" id="ProtNLM"/>
    </source>
</evidence>
<evidence type="ECO:0000313" key="2">
    <source>
        <dbReference type="Proteomes" id="UP001501600"/>
    </source>
</evidence>
<dbReference type="EMBL" id="BAABLF010000030">
    <property type="protein sequence ID" value="GAA5194985.1"/>
    <property type="molecule type" value="Genomic_DNA"/>
</dbReference>
<protein>
    <recommendedName>
        <fullName evidence="3">BIG2 domain-containing protein</fullName>
    </recommendedName>
</protein>
<comment type="caution">
    <text evidence="1">The sequence shown here is derived from an EMBL/GenBank/DDBJ whole genome shotgun (WGS) entry which is preliminary data.</text>
</comment>
<keyword evidence="2" id="KW-1185">Reference proteome</keyword>
<name>A0ABP9SHF6_9GAMM</name>